<dbReference type="AlphaFoldDB" id="A0A1Z1M187"/>
<keyword evidence="8 12" id="KW-0472">Membrane</keyword>
<keyword evidence="4 12" id="KW-0812">Transmembrane</keyword>
<evidence type="ECO:0000256" key="4">
    <source>
        <dbReference type="ARBA" id="ARBA00022692"/>
    </source>
</evidence>
<feature type="transmembrane region" description="Helical" evidence="12">
    <location>
        <begin position="372"/>
        <end position="391"/>
    </location>
</feature>
<feature type="transmembrane region" description="Helical" evidence="12">
    <location>
        <begin position="291"/>
        <end position="312"/>
    </location>
</feature>
<keyword evidence="5 12" id="KW-0653">Protein transport</keyword>
<dbReference type="RefSeq" id="YP_009391703.1">
    <property type="nucleotide sequence ID" value="NC_035259.1"/>
</dbReference>
<keyword evidence="6 12" id="KW-1133">Transmembrane helix</keyword>
<comment type="subcellular location">
    <subcellularLocation>
        <location evidence="1">Membrane</location>
        <topology evidence="1">Multi-pass membrane protein</topology>
    </subcellularLocation>
    <subcellularLocation>
        <location evidence="12">Plastid</location>
        <location evidence="12">Chloroplast thylakoid membrane</location>
        <topology evidence="12">Multi-pass membrane protein</topology>
    </subcellularLocation>
</comment>
<comment type="similarity">
    <text evidence="2 12 13">Belongs to the SecY/SEC61-alpha family.</text>
</comment>
<dbReference type="GO" id="GO:0065002">
    <property type="term" value="P:intracellular protein transmembrane transport"/>
    <property type="evidence" value="ECO:0007669"/>
    <property type="project" value="UniProtKB-UniRule"/>
</dbReference>
<dbReference type="SUPFAM" id="SSF103491">
    <property type="entry name" value="Preprotein translocase SecY subunit"/>
    <property type="match status" value="1"/>
</dbReference>
<dbReference type="PANTHER" id="PTHR10906">
    <property type="entry name" value="SECY/SEC61-ALPHA FAMILY MEMBER"/>
    <property type="match status" value="1"/>
</dbReference>
<keyword evidence="14" id="KW-0934">Plastid</keyword>
<evidence type="ECO:0000256" key="6">
    <source>
        <dbReference type="ARBA" id="ARBA00022989"/>
    </source>
</evidence>
<feature type="transmembrane region" description="Helical" evidence="12">
    <location>
        <begin position="162"/>
        <end position="180"/>
    </location>
</feature>
<feature type="transmembrane region" description="Helical" evidence="12">
    <location>
        <begin position="348"/>
        <end position="366"/>
    </location>
</feature>
<keyword evidence="12" id="KW-0793">Thylakoid</keyword>
<evidence type="ECO:0000256" key="5">
    <source>
        <dbReference type="ARBA" id="ARBA00022927"/>
    </source>
</evidence>
<keyword evidence="7 12" id="KW-0811">Translocation</keyword>
<dbReference type="EMBL" id="MF101410">
    <property type="protein sequence ID" value="ARW59847.1"/>
    <property type="molecule type" value="Genomic_DNA"/>
</dbReference>
<evidence type="ECO:0000256" key="3">
    <source>
        <dbReference type="ARBA" id="ARBA00022448"/>
    </source>
</evidence>
<dbReference type="InterPro" id="IPR023201">
    <property type="entry name" value="SecY_dom_sf"/>
</dbReference>
<evidence type="ECO:0000256" key="10">
    <source>
        <dbReference type="ARBA" id="ARBA00055151"/>
    </source>
</evidence>
<evidence type="ECO:0000256" key="8">
    <source>
        <dbReference type="ARBA" id="ARBA00023136"/>
    </source>
</evidence>
<comment type="subunit">
    <text evidence="11">Component of the plastid Sec protein translocase complex, which is composed of at least SecY, SecE and SecG.</text>
</comment>
<dbReference type="PROSITE" id="PS00756">
    <property type="entry name" value="SECY_2"/>
    <property type="match status" value="1"/>
</dbReference>
<feature type="transmembrane region" description="Helical" evidence="12">
    <location>
        <begin position="192"/>
        <end position="215"/>
    </location>
</feature>
<feature type="transmembrane region" description="Helical" evidence="12">
    <location>
        <begin position="251"/>
        <end position="271"/>
    </location>
</feature>
<geneLocation type="chloroplast" evidence="14"/>
<sequence>MEHTSKLTIKAINTVTILFISRIGIFIPIPGIDNQAFSSHLVENKIINFLNIFSGGGFSTIGIFSLGIIPYINSSIITKLLVKLIPQLEEIQKNDGEIGRQKIIKITRYLTVIWAIIQSLSISLWIKPYTFSWNNYFILDLVIILTTGSIIMMWFSELITEYGIGNGASLIIFQNIISNIPRNISNYSIKNAHSILTITSISILCIVILMTNILIQDSKRKVNIISAKQLGQLNNLGEQNYIPLKLNQGGVMPIVFASAVIASPQYIVYAINNNNQWIKPIIKLILTNNTIYLFIYSILIVIFSYFYSSIILNPEDISENLQKMGASIPNIRPGQETIKYLQRIINKLTLIGSLFLFFIAQLPFIVSKTTQLSIFQGLGTTSLLILVGVAIDTAKQIQIYIISEQYDNMME</sequence>
<evidence type="ECO:0000256" key="9">
    <source>
        <dbReference type="ARBA" id="ARBA00039733"/>
    </source>
</evidence>
<evidence type="ECO:0000256" key="7">
    <source>
        <dbReference type="ARBA" id="ARBA00023010"/>
    </source>
</evidence>
<feature type="transmembrane region" description="Helical" evidence="12">
    <location>
        <begin position="12"/>
        <end position="32"/>
    </location>
</feature>
<dbReference type="HAMAP" id="MF_01465">
    <property type="entry name" value="SecY"/>
    <property type="match status" value="1"/>
</dbReference>
<evidence type="ECO:0000256" key="2">
    <source>
        <dbReference type="ARBA" id="ARBA00005751"/>
    </source>
</evidence>
<keyword evidence="14" id="KW-0150">Chloroplast</keyword>
<dbReference type="InterPro" id="IPR026593">
    <property type="entry name" value="SecY"/>
</dbReference>
<evidence type="ECO:0000256" key="12">
    <source>
        <dbReference type="HAMAP-Rule" id="MF_01465"/>
    </source>
</evidence>
<dbReference type="InterPro" id="IPR030659">
    <property type="entry name" value="SecY_CS"/>
</dbReference>
<evidence type="ECO:0000313" key="14">
    <source>
        <dbReference type="EMBL" id="ARW59847.1"/>
    </source>
</evidence>
<gene>
    <name evidence="12 14" type="primary">secY</name>
</gene>
<comment type="function">
    <text evidence="10 12">The central subunit of the protein translocation channel SecYE. Consists of two halves formed by TMs 1-5 and 6-10. These two domains form a lateral gate at the front which open onto the bilayer between TMs 2 and 7, and are clamped together by SecE at the back. The channel is closed by both a pore ring composed of hydrophobic SecY resides and a short helix (helix 2A) on the extracellular side of the membrane which forms a plug.</text>
</comment>
<keyword evidence="3 12" id="KW-0813">Transport</keyword>
<dbReference type="InterPro" id="IPR002208">
    <property type="entry name" value="SecY/SEC61-alpha"/>
</dbReference>
<dbReference type="Pfam" id="PF00344">
    <property type="entry name" value="SecY"/>
    <property type="match status" value="1"/>
</dbReference>
<accession>A0A1Z1M187</accession>
<dbReference type="GO" id="GO:0009535">
    <property type="term" value="C:chloroplast thylakoid membrane"/>
    <property type="evidence" value="ECO:0007669"/>
    <property type="project" value="UniProtKB-SubCell"/>
</dbReference>
<evidence type="ECO:0000256" key="11">
    <source>
        <dbReference type="ARBA" id="ARBA00062357"/>
    </source>
</evidence>
<protein>
    <recommendedName>
        <fullName evidence="9 12">Protein translocase subunit SecY</fullName>
    </recommendedName>
</protein>
<dbReference type="FunFam" id="1.10.3370.10:FF:000001">
    <property type="entry name" value="Preprotein translocase subunit SecY"/>
    <property type="match status" value="1"/>
</dbReference>
<comment type="subunit">
    <text evidence="12">Component of the plastid Sec protein translocase complex, which is composed of at least SecY and SecE.</text>
</comment>
<feature type="transmembrane region" description="Helical" evidence="12">
    <location>
        <begin position="52"/>
        <end position="73"/>
    </location>
</feature>
<evidence type="ECO:0000256" key="13">
    <source>
        <dbReference type="RuleBase" id="RU004349"/>
    </source>
</evidence>
<organism evidence="14">
    <name type="scientific">Laurenciella marilzae</name>
    <dbReference type="NCBI Taxonomy" id="1413812"/>
    <lineage>
        <taxon>Eukaryota</taxon>
        <taxon>Rhodophyta</taxon>
        <taxon>Florideophyceae</taxon>
        <taxon>Rhodymeniophycidae</taxon>
        <taxon>Ceramiales</taxon>
        <taxon>Rhodomelaceae</taxon>
        <taxon>Laurencieae</taxon>
        <taxon>Laurenciella</taxon>
    </lineage>
</organism>
<dbReference type="GO" id="GO:0006605">
    <property type="term" value="P:protein targeting"/>
    <property type="evidence" value="ECO:0007669"/>
    <property type="project" value="UniProtKB-UniRule"/>
</dbReference>
<feature type="transmembrane region" description="Helical" evidence="12">
    <location>
        <begin position="109"/>
        <end position="127"/>
    </location>
</feature>
<feature type="transmembrane region" description="Helical" evidence="12">
    <location>
        <begin position="133"/>
        <end position="155"/>
    </location>
</feature>
<name>A0A1Z1M187_9FLOR</name>
<reference evidence="14" key="1">
    <citation type="journal article" date="2017" name="J. Phycol.">
        <title>Analysis of chloroplast genomes and a supermatrix inform reclassification of the Rhodomelaceae (Rhodophyta).</title>
        <authorList>
            <person name="Diaz-Tapia P."/>
            <person name="Maggs C.A."/>
            <person name="West J.A."/>
            <person name="Verbruggen H."/>
        </authorList>
    </citation>
    <scope>NUCLEOTIDE SEQUENCE</scope>
    <source>
        <strain evidence="14">HV1501</strain>
    </source>
</reference>
<dbReference type="PIRSF" id="PIRSF004557">
    <property type="entry name" value="SecY"/>
    <property type="match status" value="1"/>
</dbReference>
<dbReference type="NCBIfam" id="TIGR00967">
    <property type="entry name" value="3a0501s007"/>
    <property type="match status" value="1"/>
</dbReference>
<dbReference type="Gene3D" id="1.10.3370.10">
    <property type="entry name" value="SecY subunit domain"/>
    <property type="match status" value="1"/>
</dbReference>
<proteinExistence type="inferred from homology"/>
<evidence type="ECO:0000256" key="1">
    <source>
        <dbReference type="ARBA" id="ARBA00004141"/>
    </source>
</evidence>
<dbReference type="PRINTS" id="PR00303">
    <property type="entry name" value="SECYTRNLCASE"/>
</dbReference>
<dbReference type="GeneID" id="33348093"/>